<comment type="caution">
    <text evidence="2">The sequence shown here is derived from an EMBL/GenBank/DDBJ whole genome shotgun (WGS) entry which is preliminary data.</text>
</comment>
<sequence>MYVEGMTIFYSMRKVNLDSIPLSSGQTDTETPAGINRPMRPRKRAEEAHEVLGKDAECLFGSDSRRVYYLFLDAKVEKIR</sequence>
<name>A0A094WJR4_ALKAL</name>
<accession>A0A094WJR4</accession>
<dbReference type="Proteomes" id="UP000002754">
    <property type="component" value="Unassembled WGS sequence"/>
</dbReference>
<evidence type="ECO:0000256" key="1">
    <source>
        <dbReference type="SAM" id="MobiDB-lite"/>
    </source>
</evidence>
<reference evidence="2 3" key="1">
    <citation type="journal article" date="2014" name="Genome Announc.">
        <title>Draft Genome Sequence of Bacillus alcalophilus AV1934, a Classic Alkaliphile Isolated from Human Feces in 1934.</title>
        <authorList>
            <person name="Attie O."/>
            <person name="Jayaprakash A."/>
            <person name="Shah H."/>
            <person name="Paulsen I.T."/>
            <person name="Morino M."/>
            <person name="Takahashi Y."/>
            <person name="Narumi I."/>
            <person name="Sachidanandam R."/>
            <person name="Satoh K."/>
            <person name="Ito M."/>
            <person name="Krulwich T.A."/>
        </authorList>
    </citation>
    <scope>NUCLEOTIDE SEQUENCE [LARGE SCALE GENOMIC DNA]</scope>
    <source>
        <strain evidence="2 3">AV1934</strain>
    </source>
</reference>
<evidence type="ECO:0000313" key="3">
    <source>
        <dbReference type="Proteomes" id="UP000002754"/>
    </source>
</evidence>
<evidence type="ECO:0000313" key="2">
    <source>
        <dbReference type="EMBL" id="KGA96178.1"/>
    </source>
</evidence>
<feature type="compositionally biased region" description="Polar residues" evidence="1">
    <location>
        <begin position="21"/>
        <end position="30"/>
    </location>
</feature>
<organism evidence="2 3">
    <name type="scientific">Alkalihalobacillus alcalophilus ATCC 27647 = CGMCC 1.3604</name>
    <dbReference type="NCBI Taxonomy" id="1218173"/>
    <lineage>
        <taxon>Bacteria</taxon>
        <taxon>Bacillati</taxon>
        <taxon>Bacillota</taxon>
        <taxon>Bacilli</taxon>
        <taxon>Bacillales</taxon>
        <taxon>Bacillaceae</taxon>
        <taxon>Alkalihalobacillus</taxon>
    </lineage>
</organism>
<proteinExistence type="predicted"/>
<dbReference type="EMBL" id="ALPT02000075">
    <property type="protein sequence ID" value="KGA96178.1"/>
    <property type="molecule type" value="Genomic_DNA"/>
</dbReference>
<feature type="region of interest" description="Disordered" evidence="1">
    <location>
        <begin position="21"/>
        <end position="42"/>
    </location>
</feature>
<protein>
    <submittedName>
        <fullName evidence="2">Uncharacterized protein</fullName>
    </submittedName>
</protein>
<keyword evidence="3" id="KW-1185">Reference proteome</keyword>
<gene>
    <name evidence="2" type="ORF">BALCAV_0217785</name>
</gene>
<dbReference type="AlphaFoldDB" id="A0A094WJR4"/>